<dbReference type="OMA" id="NDASYND"/>
<feature type="compositionally biased region" description="Low complexity" evidence="1">
    <location>
        <begin position="415"/>
        <end position="426"/>
    </location>
</feature>
<dbReference type="AlphaFoldDB" id="A0A0V0R148"/>
<comment type="caution">
    <text evidence="2">The sequence shown here is derived from an EMBL/GenBank/DDBJ whole genome shotgun (WGS) entry which is preliminary data.</text>
</comment>
<keyword evidence="3" id="KW-1185">Reference proteome</keyword>
<evidence type="ECO:0000313" key="2">
    <source>
        <dbReference type="EMBL" id="KRX08010.1"/>
    </source>
</evidence>
<dbReference type="InParanoid" id="A0A0V0R148"/>
<proteinExistence type="predicted"/>
<feature type="compositionally biased region" description="Acidic residues" evidence="1">
    <location>
        <begin position="450"/>
        <end position="464"/>
    </location>
</feature>
<evidence type="ECO:0000313" key="3">
    <source>
        <dbReference type="Proteomes" id="UP000054937"/>
    </source>
</evidence>
<evidence type="ECO:0000256" key="1">
    <source>
        <dbReference type="SAM" id="MobiDB-lite"/>
    </source>
</evidence>
<name>A0A0V0R148_PSEPJ</name>
<dbReference type="EMBL" id="LDAU01000076">
    <property type="protein sequence ID" value="KRX08010.1"/>
    <property type="molecule type" value="Genomic_DNA"/>
</dbReference>
<feature type="region of interest" description="Disordered" evidence="1">
    <location>
        <begin position="1"/>
        <end position="52"/>
    </location>
</feature>
<sequence length="482" mass="57104">MINKRQALGNLNNPLSQNSMNNLLSQNNNQNKDQFSEQKGNLINNNNNCSQDFNSKQKLQQVDFFSQKKQIKQQNSLHQSLNCNTSQKNNNLGLKSFGKNISSFQLNANQKNLKQQQQFQQIYNDENDENSVNEQSQGFQKIMEKQMSLKQNQNQKTFNTISKNQNNNPFQNRNLQNQQNQNLFTSDFDIFQDQNKENVLANLANYNKNANFDFTKKSYNPENDVIIENEQIKLLEEVVKNRLPKFQKQEYNNMNTAFMDEYGLSREKLTQQGPLYEKYRDQQIIDDIFKEYQIEYDDDLFNDDDYYEENRKQLNNCLQIYNTFDLNKEIENSFINQKISNISQVNSANNENNSTNQILSQQKQLDLNQKFNGESNILNCTYNDNYQKNNSNFKKYDQQSEFDLMSEKKQKHKIIQNQQNENNQNYKSKDLDDDKISITFSSNQKNNFFDEDFNFSSQNDDEDTQNSKICLDEQQQEKIDQN</sequence>
<protein>
    <submittedName>
        <fullName evidence="2">Uncharacterized protein</fullName>
    </submittedName>
</protein>
<reference evidence="2 3" key="1">
    <citation type="journal article" date="2015" name="Sci. Rep.">
        <title>Genome of the facultative scuticociliatosis pathogen Pseudocohnilembus persalinus provides insight into its virulence through horizontal gene transfer.</title>
        <authorList>
            <person name="Xiong J."/>
            <person name="Wang G."/>
            <person name="Cheng J."/>
            <person name="Tian M."/>
            <person name="Pan X."/>
            <person name="Warren A."/>
            <person name="Jiang C."/>
            <person name="Yuan D."/>
            <person name="Miao W."/>
        </authorList>
    </citation>
    <scope>NUCLEOTIDE SEQUENCE [LARGE SCALE GENOMIC DNA]</scope>
    <source>
        <strain evidence="2">36N120E</strain>
    </source>
</reference>
<accession>A0A0V0R148</accession>
<organism evidence="2 3">
    <name type="scientific">Pseudocohnilembus persalinus</name>
    <name type="common">Ciliate</name>
    <dbReference type="NCBI Taxonomy" id="266149"/>
    <lineage>
        <taxon>Eukaryota</taxon>
        <taxon>Sar</taxon>
        <taxon>Alveolata</taxon>
        <taxon>Ciliophora</taxon>
        <taxon>Intramacronucleata</taxon>
        <taxon>Oligohymenophorea</taxon>
        <taxon>Scuticociliatia</taxon>
        <taxon>Philasterida</taxon>
        <taxon>Pseudocohnilembidae</taxon>
        <taxon>Pseudocohnilembus</taxon>
    </lineage>
</organism>
<gene>
    <name evidence="2" type="ORF">PPERSA_06188</name>
</gene>
<feature type="compositionally biased region" description="Polar residues" evidence="1">
    <location>
        <begin position="37"/>
        <end position="52"/>
    </location>
</feature>
<feature type="compositionally biased region" description="Low complexity" evidence="1">
    <location>
        <begin position="10"/>
        <end position="31"/>
    </location>
</feature>
<dbReference type="Proteomes" id="UP000054937">
    <property type="component" value="Unassembled WGS sequence"/>
</dbReference>
<feature type="region of interest" description="Disordered" evidence="1">
    <location>
        <begin position="408"/>
        <end position="430"/>
    </location>
</feature>
<feature type="region of interest" description="Disordered" evidence="1">
    <location>
        <begin position="450"/>
        <end position="482"/>
    </location>
</feature>